<dbReference type="STRING" id="796925.A0A137PHQ2"/>
<dbReference type="OrthoDB" id="5976022at2759"/>
<proteinExistence type="predicted"/>
<dbReference type="Pfam" id="PF00149">
    <property type="entry name" value="Metallophos"/>
    <property type="match status" value="1"/>
</dbReference>
<feature type="non-terminal residue" evidence="2">
    <location>
        <position position="1"/>
    </location>
</feature>
<dbReference type="PANTHER" id="PTHR46546">
    <property type="entry name" value="SHEWANELLA-LIKE PROTEIN PHOSPHATASE 1"/>
    <property type="match status" value="1"/>
</dbReference>
<feature type="non-terminal residue" evidence="2">
    <location>
        <position position="249"/>
    </location>
</feature>
<feature type="domain" description="Calcineurin-like phosphoesterase" evidence="1">
    <location>
        <begin position="2"/>
        <end position="213"/>
    </location>
</feature>
<dbReference type="PANTHER" id="PTHR46546:SF4">
    <property type="entry name" value="SHEWANELLA-LIKE PROTEIN PHOSPHATASE 1"/>
    <property type="match status" value="1"/>
</dbReference>
<dbReference type="SUPFAM" id="SSF56300">
    <property type="entry name" value="Metallo-dependent phosphatases"/>
    <property type="match status" value="1"/>
</dbReference>
<evidence type="ECO:0000259" key="1">
    <source>
        <dbReference type="Pfam" id="PF00149"/>
    </source>
</evidence>
<dbReference type="OMA" id="GPTLNRY"/>
<sequence>QRIVAIGDLHGDYDQALKVLQLSKVVDKKAKWIGGDKTILIQTGDVVGHGKDTKKLYSLFQRLASEATEKGGYVVNILGNHELMNLWEDYTYISEEEIETFDGLENRKMEFKEGEIGKYLRELPLVEQIGDTIFAHGGIHPMWAKVGMWFINSETKRTLQTYDDPLDLKNVTAFGAYGPAWFRGHGFDPEVQACKELKESLALLKAKRIVVGHALQDSGRITPRCDGRVLLIHVGISKKVKGKLAALEM</sequence>
<name>A0A137PHQ2_CONC2</name>
<dbReference type="InterPro" id="IPR029052">
    <property type="entry name" value="Metallo-depent_PP-like"/>
</dbReference>
<dbReference type="GO" id="GO:0016787">
    <property type="term" value="F:hydrolase activity"/>
    <property type="evidence" value="ECO:0007669"/>
    <property type="project" value="InterPro"/>
</dbReference>
<dbReference type="Proteomes" id="UP000070444">
    <property type="component" value="Unassembled WGS sequence"/>
</dbReference>
<dbReference type="AlphaFoldDB" id="A0A137PHQ2"/>
<evidence type="ECO:0000313" key="3">
    <source>
        <dbReference type="Proteomes" id="UP000070444"/>
    </source>
</evidence>
<reference evidence="2 3" key="1">
    <citation type="journal article" date="2015" name="Genome Biol. Evol.">
        <title>Phylogenomic analyses indicate that early fungi evolved digesting cell walls of algal ancestors of land plants.</title>
        <authorList>
            <person name="Chang Y."/>
            <person name="Wang S."/>
            <person name="Sekimoto S."/>
            <person name="Aerts A.L."/>
            <person name="Choi C."/>
            <person name="Clum A."/>
            <person name="LaButti K.M."/>
            <person name="Lindquist E.A."/>
            <person name="Yee Ngan C."/>
            <person name="Ohm R.A."/>
            <person name="Salamov A.A."/>
            <person name="Grigoriev I.V."/>
            <person name="Spatafora J.W."/>
            <person name="Berbee M.L."/>
        </authorList>
    </citation>
    <scope>NUCLEOTIDE SEQUENCE [LARGE SCALE GENOMIC DNA]</scope>
    <source>
        <strain evidence="2 3">NRRL 28638</strain>
    </source>
</reference>
<gene>
    <name evidence="2" type="ORF">CONCODRAFT_29221</name>
</gene>
<keyword evidence="3" id="KW-1185">Reference proteome</keyword>
<organism evidence="2 3">
    <name type="scientific">Conidiobolus coronatus (strain ATCC 28846 / CBS 209.66 / NRRL 28638)</name>
    <name type="common">Delacroixia coronata</name>
    <dbReference type="NCBI Taxonomy" id="796925"/>
    <lineage>
        <taxon>Eukaryota</taxon>
        <taxon>Fungi</taxon>
        <taxon>Fungi incertae sedis</taxon>
        <taxon>Zoopagomycota</taxon>
        <taxon>Entomophthoromycotina</taxon>
        <taxon>Entomophthoromycetes</taxon>
        <taxon>Entomophthorales</taxon>
        <taxon>Ancylistaceae</taxon>
        <taxon>Conidiobolus</taxon>
    </lineage>
</organism>
<accession>A0A137PHQ2</accession>
<protein>
    <submittedName>
        <fullName evidence="2">Metallo-dependent phosphatase</fullName>
    </submittedName>
</protein>
<evidence type="ECO:0000313" key="2">
    <source>
        <dbReference type="EMBL" id="KXN74536.1"/>
    </source>
</evidence>
<dbReference type="Gene3D" id="3.60.21.10">
    <property type="match status" value="1"/>
</dbReference>
<dbReference type="InterPro" id="IPR004843">
    <property type="entry name" value="Calcineurin-like_PHP"/>
</dbReference>
<dbReference type="EMBL" id="KQ964422">
    <property type="protein sequence ID" value="KXN74536.1"/>
    <property type="molecule type" value="Genomic_DNA"/>
</dbReference>